<comment type="similarity">
    <text evidence="8">Belongs to the TrpC family.</text>
</comment>
<evidence type="ECO:0000256" key="8">
    <source>
        <dbReference type="HAMAP-Rule" id="MF_00134"/>
    </source>
</evidence>
<keyword evidence="7 8" id="KW-0456">Lyase</keyword>
<dbReference type="GO" id="GO:0004425">
    <property type="term" value="F:indole-3-glycerol-phosphate synthase activity"/>
    <property type="evidence" value="ECO:0007669"/>
    <property type="project" value="UniProtKB-UniRule"/>
</dbReference>
<dbReference type="PANTHER" id="PTHR22854">
    <property type="entry name" value="TRYPTOPHAN BIOSYNTHESIS PROTEIN"/>
    <property type="match status" value="1"/>
</dbReference>
<accession>I7A478</accession>
<comment type="catalytic activity">
    <reaction evidence="1 8">
        <text>1-(2-carboxyphenylamino)-1-deoxy-D-ribulose 5-phosphate + H(+) = (1S,2R)-1-C-(indol-3-yl)glycerol 3-phosphate + CO2 + H2O</text>
        <dbReference type="Rhea" id="RHEA:23476"/>
        <dbReference type="ChEBI" id="CHEBI:15377"/>
        <dbReference type="ChEBI" id="CHEBI:15378"/>
        <dbReference type="ChEBI" id="CHEBI:16526"/>
        <dbReference type="ChEBI" id="CHEBI:58613"/>
        <dbReference type="ChEBI" id="CHEBI:58866"/>
        <dbReference type="EC" id="4.1.1.48"/>
    </reaction>
</comment>
<dbReference type="InterPro" id="IPR013798">
    <property type="entry name" value="Indole-3-glycerol_P_synth_dom"/>
</dbReference>
<keyword evidence="11" id="KW-1185">Reference proteome</keyword>
<dbReference type="EC" id="4.1.1.48" evidence="8"/>
<dbReference type="GO" id="GO:0004640">
    <property type="term" value="F:phosphoribosylanthranilate isomerase activity"/>
    <property type="evidence" value="ECO:0007669"/>
    <property type="project" value="TreeGrafter"/>
</dbReference>
<dbReference type="Pfam" id="PF00218">
    <property type="entry name" value="IGPS"/>
    <property type="match status" value="1"/>
</dbReference>
<evidence type="ECO:0000256" key="7">
    <source>
        <dbReference type="ARBA" id="ARBA00023239"/>
    </source>
</evidence>
<evidence type="ECO:0000256" key="6">
    <source>
        <dbReference type="ARBA" id="ARBA00023141"/>
    </source>
</evidence>
<keyword evidence="6 8" id="KW-0057">Aromatic amino acid biosynthesis</keyword>
<dbReference type="PANTHER" id="PTHR22854:SF2">
    <property type="entry name" value="INDOLE-3-GLYCEROL-PHOSPHATE SYNTHASE"/>
    <property type="match status" value="1"/>
</dbReference>
<dbReference type="NCBIfam" id="NF001377">
    <property type="entry name" value="PRK00278.2-4"/>
    <property type="match status" value="1"/>
</dbReference>
<sequence>MSFLEQIINTKKEEIKNLHNRYSLSFFEEQEFFHSSTLSLVGSLFESKRLGLIAEIKKASPSKGILRADFNHAEIAKIYMNNKVNAISVLTDSKYFKGSIEYLKEIAKFKTVPLLRKDFIIDEYQIFEAKASGADVVLLIGEALSAEQSDSLIAAASECNLEILYEIHSPAQLDKIDFDKIKLIGINNRNLDTFEVDIRTTRLIADMLPEGTVAISESGINTPDDIKIISHPKVKGLLVGEYFMKSEDIDKTLKQFINILEETNNEN</sequence>
<dbReference type="STRING" id="1191523.MROS_2783"/>
<dbReference type="GO" id="GO:0000162">
    <property type="term" value="P:L-tryptophan biosynthetic process"/>
    <property type="evidence" value="ECO:0007669"/>
    <property type="project" value="UniProtKB-UniRule"/>
</dbReference>
<dbReference type="HOGENOM" id="CLU_034247_2_0_10"/>
<reference evidence="10 11" key="1">
    <citation type="journal article" date="2013" name="PLoS ONE">
        <title>Genomic analysis of Melioribacter roseus, facultatively anaerobic organotrophic bacterium representing a novel deep lineage within Bacteriodetes/Chlorobi group.</title>
        <authorList>
            <person name="Kadnikov V.V."/>
            <person name="Mardanov A.V."/>
            <person name="Podosokorskaya O.A."/>
            <person name="Gavrilov S.N."/>
            <person name="Kublanov I.V."/>
            <person name="Beletsky A.V."/>
            <person name="Bonch-Osmolovskaya E.A."/>
            <person name="Ravin N.V."/>
        </authorList>
    </citation>
    <scope>NUCLEOTIDE SEQUENCE [LARGE SCALE GENOMIC DNA]</scope>
    <source>
        <strain evidence="11">JCM 17771 / P3M-2</strain>
    </source>
</reference>
<evidence type="ECO:0000256" key="3">
    <source>
        <dbReference type="ARBA" id="ARBA00022605"/>
    </source>
</evidence>
<dbReference type="Proteomes" id="UP000009011">
    <property type="component" value="Chromosome"/>
</dbReference>
<gene>
    <name evidence="8" type="primary">trpC</name>
    <name evidence="10" type="ordered locus">MROS_2783</name>
</gene>
<evidence type="ECO:0000259" key="9">
    <source>
        <dbReference type="Pfam" id="PF00218"/>
    </source>
</evidence>
<dbReference type="InterPro" id="IPR045186">
    <property type="entry name" value="Indole-3-glycerol_P_synth"/>
</dbReference>
<dbReference type="EMBL" id="CP003557">
    <property type="protein sequence ID" value="AFN76013.1"/>
    <property type="molecule type" value="Genomic_DNA"/>
</dbReference>
<name>I7A478_MELRP</name>
<organism evidence="10 11">
    <name type="scientific">Melioribacter roseus (strain DSM 23840 / JCM 17771 / VKM B-2668 / P3M-2)</name>
    <dbReference type="NCBI Taxonomy" id="1191523"/>
    <lineage>
        <taxon>Bacteria</taxon>
        <taxon>Pseudomonadati</taxon>
        <taxon>Ignavibacteriota</taxon>
        <taxon>Ignavibacteria</taxon>
        <taxon>Ignavibacteriales</taxon>
        <taxon>Melioribacteraceae</taxon>
        <taxon>Melioribacter</taxon>
    </lineage>
</organism>
<keyword evidence="4 8" id="KW-0210">Decarboxylase</keyword>
<evidence type="ECO:0000313" key="11">
    <source>
        <dbReference type="Proteomes" id="UP000009011"/>
    </source>
</evidence>
<dbReference type="eggNOG" id="COG0134">
    <property type="taxonomic scope" value="Bacteria"/>
</dbReference>
<dbReference type="PROSITE" id="PS00614">
    <property type="entry name" value="IGPS"/>
    <property type="match status" value="1"/>
</dbReference>
<evidence type="ECO:0000256" key="1">
    <source>
        <dbReference type="ARBA" id="ARBA00001633"/>
    </source>
</evidence>
<dbReference type="CDD" id="cd00331">
    <property type="entry name" value="IGPS"/>
    <property type="match status" value="1"/>
</dbReference>
<evidence type="ECO:0000256" key="4">
    <source>
        <dbReference type="ARBA" id="ARBA00022793"/>
    </source>
</evidence>
<feature type="domain" description="Indole-3-glycerol phosphate synthase" evidence="9">
    <location>
        <begin position="4"/>
        <end position="255"/>
    </location>
</feature>
<dbReference type="AlphaFoldDB" id="I7A478"/>
<dbReference type="OrthoDB" id="9804217at2"/>
<evidence type="ECO:0000256" key="2">
    <source>
        <dbReference type="ARBA" id="ARBA00004696"/>
    </source>
</evidence>
<dbReference type="UniPathway" id="UPA00035">
    <property type="reaction ID" value="UER00043"/>
</dbReference>
<dbReference type="RefSeq" id="WP_014857443.1">
    <property type="nucleotide sequence ID" value="NC_018178.1"/>
</dbReference>
<dbReference type="PATRIC" id="fig|1191523.3.peg.2920"/>
<dbReference type="InterPro" id="IPR013785">
    <property type="entry name" value="Aldolase_TIM"/>
</dbReference>
<keyword evidence="5 8" id="KW-0822">Tryptophan biosynthesis</keyword>
<dbReference type="Gene3D" id="3.20.20.70">
    <property type="entry name" value="Aldolase class I"/>
    <property type="match status" value="1"/>
</dbReference>
<dbReference type="InterPro" id="IPR011060">
    <property type="entry name" value="RibuloseP-bd_barrel"/>
</dbReference>
<dbReference type="SUPFAM" id="SSF51366">
    <property type="entry name" value="Ribulose-phoshate binding barrel"/>
    <property type="match status" value="1"/>
</dbReference>
<evidence type="ECO:0000313" key="10">
    <source>
        <dbReference type="EMBL" id="AFN76013.1"/>
    </source>
</evidence>
<keyword evidence="3 8" id="KW-0028">Amino-acid biosynthesis</keyword>
<dbReference type="FunFam" id="3.20.20.70:FF:000024">
    <property type="entry name" value="Indole-3-glycerol phosphate synthase"/>
    <property type="match status" value="1"/>
</dbReference>
<dbReference type="InterPro" id="IPR001468">
    <property type="entry name" value="Indole-3-GlycerolPSynthase_CS"/>
</dbReference>
<evidence type="ECO:0000256" key="5">
    <source>
        <dbReference type="ARBA" id="ARBA00022822"/>
    </source>
</evidence>
<dbReference type="KEGG" id="mro:MROS_2783"/>
<comment type="pathway">
    <text evidence="2 8">Amino-acid biosynthesis; L-tryptophan biosynthesis; L-tryptophan from chorismate: step 4/5.</text>
</comment>
<protein>
    <recommendedName>
        <fullName evidence="8">Indole-3-glycerol phosphate synthase</fullName>
        <shortName evidence="8">IGPS</shortName>
        <ecNumber evidence="8">4.1.1.48</ecNumber>
    </recommendedName>
</protein>
<dbReference type="HAMAP" id="MF_00134_B">
    <property type="entry name" value="IGPS_B"/>
    <property type="match status" value="1"/>
</dbReference>
<proteinExistence type="inferred from homology"/>